<feature type="transmembrane region" description="Helical" evidence="1">
    <location>
        <begin position="113"/>
        <end position="132"/>
    </location>
</feature>
<keyword evidence="1" id="KW-0472">Membrane</keyword>
<dbReference type="EMBL" id="JAANIB010005377">
    <property type="protein sequence ID" value="KAG5332178.1"/>
    <property type="molecule type" value="Genomic_DNA"/>
</dbReference>
<dbReference type="AlphaFoldDB" id="A0A836JU72"/>
<keyword evidence="3" id="KW-1185">Reference proteome</keyword>
<keyword evidence="1" id="KW-1133">Transmembrane helix</keyword>
<sequence length="190" mass="21539">MQNNSEQSTMQTLMMSNIASFERCVIKLVANSLNAHAAAIAIRIHATKREIQVIDNGVGIPKDMLKHIAKYNAEVIGDQQQICKLLESNNLADIRRLADRLTITSRHQHSEETFMKVLLVVVNYLVILFYLFSLKAFEMESSFNLKQVEQRPSCGTTVSIYGFHEMPHKKWDTSIICFLIAAIAVTKLEV</sequence>
<name>A0A836JU72_9HYME</name>
<dbReference type="Proteomes" id="UP000670152">
    <property type="component" value="Unassembled WGS sequence"/>
</dbReference>
<accession>A0A836JU72</accession>
<organism evidence="2 3">
    <name type="scientific">Acromyrmex heyeri</name>
    <dbReference type="NCBI Taxonomy" id="230685"/>
    <lineage>
        <taxon>Eukaryota</taxon>
        <taxon>Metazoa</taxon>
        <taxon>Ecdysozoa</taxon>
        <taxon>Arthropoda</taxon>
        <taxon>Hexapoda</taxon>
        <taxon>Insecta</taxon>
        <taxon>Pterygota</taxon>
        <taxon>Neoptera</taxon>
        <taxon>Endopterygota</taxon>
        <taxon>Hymenoptera</taxon>
        <taxon>Apocrita</taxon>
        <taxon>Aculeata</taxon>
        <taxon>Formicoidea</taxon>
        <taxon>Formicidae</taxon>
        <taxon>Myrmicinae</taxon>
        <taxon>Acromyrmex</taxon>
    </lineage>
</organism>
<proteinExistence type="predicted"/>
<evidence type="ECO:0000256" key="1">
    <source>
        <dbReference type="SAM" id="Phobius"/>
    </source>
</evidence>
<keyword evidence="1" id="KW-0812">Transmembrane</keyword>
<reference evidence="2 3" key="1">
    <citation type="submission" date="2020-02" db="EMBL/GenBank/DDBJ databases">
        <title>Relaxed selection underlies rapid genomic changes in the transitions from sociality to social parasitism in ants.</title>
        <authorList>
            <person name="Bi X."/>
        </authorList>
    </citation>
    <scope>NUCLEOTIDE SEQUENCE [LARGE SCALE GENOMIC DNA]</scope>
    <source>
        <strain evidence="2">BGI-DK2014b</strain>
        <tissue evidence="2">Whole body</tissue>
    </source>
</reference>
<evidence type="ECO:0000313" key="3">
    <source>
        <dbReference type="Proteomes" id="UP000670152"/>
    </source>
</evidence>
<comment type="caution">
    <text evidence="2">The sequence shown here is derived from an EMBL/GenBank/DDBJ whole genome shotgun (WGS) entry which is preliminary data.</text>
</comment>
<feature type="non-terminal residue" evidence="2">
    <location>
        <position position="190"/>
    </location>
</feature>
<dbReference type="InterPro" id="IPR036890">
    <property type="entry name" value="HATPase_C_sf"/>
</dbReference>
<dbReference type="OrthoDB" id="7552832at2759"/>
<evidence type="ECO:0000313" key="2">
    <source>
        <dbReference type="EMBL" id="KAG5332178.1"/>
    </source>
</evidence>
<gene>
    <name evidence="2" type="primary">Mlh3_1</name>
    <name evidence="2" type="ORF">G6Z77_0000779</name>
</gene>
<protein>
    <submittedName>
        <fullName evidence="2">MLH3 protein</fullName>
    </submittedName>
</protein>
<dbReference type="Pfam" id="PF13589">
    <property type="entry name" value="HATPase_c_3"/>
    <property type="match status" value="1"/>
</dbReference>
<dbReference type="Gene3D" id="3.30.565.10">
    <property type="entry name" value="Histidine kinase-like ATPase, C-terminal domain"/>
    <property type="match status" value="1"/>
</dbReference>
<feature type="non-terminal residue" evidence="2">
    <location>
        <position position="1"/>
    </location>
</feature>
<dbReference type="SUPFAM" id="SSF55874">
    <property type="entry name" value="ATPase domain of HSP90 chaperone/DNA topoisomerase II/histidine kinase"/>
    <property type="match status" value="1"/>
</dbReference>